<dbReference type="OrthoDB" id="151880at2"/>
<dbReference type="RefSeq" id="WP_126630288.1">
    <property type="nucleotide sequence ID" value="NZ_BIFT01000002.1"/>
</dbReference>
<keyword evidence="2" id="KW-1185">Reference proteome</keyword>
<comment type="caution">
    <text evidence="1">The sequence shown here is derived from an EMBL/GenBank/DDBJ whole genome shotgun (WGS) entry which is preliminary data.</text>
</comment>
<dbReference type="Proteomes" id="UP000287171">
    <property type="component" value="Unassembled WGS sequence"/>
</dbReference>
<sequence>MQGTLAKEKLIEQKLQAFEQLQPEFEASFRIVQEVQGQRRFHTISVAEIVSYLHALWLCECKDRLLSVYRSMVRYEGQHCLSLLQGWQAGESAAVVEFLQRKLDGLPFADLTYQMEIAKTVLHADDGLFQRLLYGRLVLLNREMNLLQALDAIFSLPDEALLEEVRATCAATGHTLSQIEQQRAEVENPLFAYAPHPRLSQRNMLVMNALGVKVTTPPAELPGKRSWQLVAPAETQRPFAESIIRGYQELSSS</sequence>
<gene>
    <name evidence="1" type="ORF">KDA_56160</name>
</gene>
<dbReference type="EMBL" id="BIFT01000002">
    <property type="protein sequence ID" value="GCE30132.1"/>
    <property type="molecule type" value="Genomic_DNA"/>
</dbReference>
<evidence type="ECO:0000313" key="1">
    <source>
        <dbReference type="EMBL" id="GCE30132.1"/>
    </source>
</evidence>
<protein>
    <submittedName>
        <fullName evidence="1">Uncharacterized protein</fullName>
    </submittedName>
</protein>
<accession>A0A402BFU0</accession>
<evidence type="ECO:0000313" key="2">
    <source>
        <dbReference type="Proteomes" id="UP000287171"/>
    </source>
</evidence>
<organism evidence="1 2">
    <name type="scientific">Dictyobacter alpinus</name>
    <dbReference type="NCBI Taxonomy" id="2014873"/>
    <lineage>
        <taxon>Bacteria</taxon>
        <taxon>Bacillati</taxon>
        <taxon>Chloroflexota</taxon>
        <taxon>Ktedonobacteria</taxon>
        <taxon>Ktedonobacterales</taxon>
        <taxon>Dictyobacteraceae</taxon>
        <taxon>Dictyobacter</taxon>
    </lineage>
</organism>
<reference evidence="2" key="1">
    <citation type="submission" date="2018-12" db="EMBL/GenBank/DDBJ databases">
        <title>Tengunoibacter tsumagoiensis gen. nov., sp. nov., Dictyobacter kobayashii sp. nov., D. alpinus sp. nov., and D. joshuensis sp. nov. and description of Dictyobacteraceae fam. nov. within the order Ktedonobacterales isolated from Tengu-no-mugimeshi.</title>
        <authorList>
            <person name="Wang C.M."/>
            <person name="Zheng Y."/>
            <person name="Sakai Y."/>
            <person name="Toyoda A."/>
            <person name="Minakuchi Y."/>
            <person name="Abe K."/>
            <person name="Yokota A."/>
            <person name="Yabe S."/>
        </authorList>
    </citation>
    <scope>NUCLEOTIDE SEQUENCE [LARGE SCALE GENOMIC DNA]</scope>
    <source>
        <strain evidence="2">Uno16</strain>
    </source>
</reference>
<dbReference type="AlphaFoldDB" id="A0A402BFU0"/>
<proteinExistence type="predicted"/>
<name>A0A402BFU0_9CHLR</name>